<dbReference type="GO" id="GO:0003677">
    <property type="term" value="F:DNA binding"/>
    <property type="evidence" value="ECO:0007669"/>
    <property type="project" value="InterPro"/>
</dbReference>
<dbReference type="PROSITE" id="PS50943">
    <property type="entry name" value="HTH_CROC1"/>
    <property type="match status" value="1"/>
</dbReference>
<accession>A0A9J6PVU8</accession>
<proteinExistence type="predicted"/>
<dbReference type="Gene3D" id="1.10.260.40">
    <property type="entry name" value="lambda repressor-like DNA-binding domains"/>
    <property type="match status" value="1"/>
</dbReference>
<comment type="caution">
    <text evidence="2">The sequence shown here is derived from an EMBL/GenBank/DDBJ whole genome shotgun (WGS) entry which is preliminary data.</text>
</comment>
<dbReference type="InterPro" id="IPR001387">
    <property type="entry name" value="Cro/C1-type_HTH"/>
</dbReference>
<dbReference type="AlphaFoldDB" id="A0A9J6PVU8"/>
<protein>
    <submittedName>
        <fullName evidence="2">Helix-turn-helix transcriptional regulator</fullName>
    </submittedName>
</protein>
<dbReference type="CDD" id="cd00093">
    <property type="entry name" value="HTH_XRE"/>
    <property type="match status" value="1"/>
</dbReference>
<evidence type="ECO:0000259" key="1">
    <source>
        <dbReference type="PROSITE" id="PS50943"/>
    </source>
</evidence>
<evidence type="ECO:0000313" key="3">
    <source>
        <dbReference type="Proteomes" id="UP001064262"/>
    </source>
</evidence>
<dbReference type="RefSeq" id="WP_267143681.1">
    <property type="nucleotide sequence ID" value="NZ_JAODIL010000078.1"/>
</dbReference>
<feature type="domain" description="HTH cro/C1-type" evidence="1">
    <location>
        <begin position="14"/>
        <end position="31"/>
    </location>
</feature>
<reference evidence="2" key="1">
    <citation type="submission" date="2022-09" db="EMBL/GenBank/DDBJ databases">
        <title>Winslowiella arboricola sp. nov., isolated from bleeding cankers on broadleaf hosts.</title>
        <authorList>
            <person name="Brady C."/>
            <person name="Kaur S."/>
            <person name="Crampton B."/>
            <person name="Maddock D."/>
            <person name="Arnold D."/>
            <person name="Denman S."/>
        </authorList>
    </citation>
    <scope>NUCLEOTIDE SEQUENCE</scope>
    <source>
        <strain evidence="2">BAC 15a-03b</strain>
    </source>
</reference>
<evidence type="ECO:0000313" key="2">
    <source>
        <dbReference type="EMBL" id="MCU5778948.1"/>
    </source>
</evidence>
<dbReference type="EMBL" id="JAODIM010000042">
    <property type="protein sequence ID" value="MCU5778948.1"/>
    <property type="molecule type" value="Genomic_DNA"/>
</dbReference>
<dbReference type="InterPro" id="IPR010982">
    <property type="entry name" value="Lambda_DNA-bd_dom_sf"/>
</dbReference>
<keyword evidence="3" id="KW-1185">Reference proteome</keyword>
<gene>
    <name evidence="2" type="ORF">N5923_15770</name>
</gene>
<dbReference type="SUPFAM" id="SSF47413">
    <property type="entry name" value="lambda repressor-like DNA-binding domains"/>
    <property type="match status" value="1"/>
</dbReference>
<name>A0A9J6PVU8_9GAMM</name>
<organism evidence="2 3">
    <name type="scientific">Winslowiella arboricola</name>
    <dbReference type="NCBI Taxonomy" id="2978220"/>
    <lineage>
        <taxon>Bacteria</taxon>
        <taxon>Pseudomonadati</taxon>
        <taxon>Pseudomonadota</taxon>
        <taxon>Gammaproteobacteria</taxon>
        <taxon>Enterobacterales</taxon>
        <taxon>Erwiniaceae</taxon>
        <taxon>Winslowiella</taxon>
    </lineage>
</organism>
<dbReference type="Proteomes" id="UP001064262">
    <property type="component" value="Unassembled WGS sequence"/>
</dbReference>
<sequence>MKILNLPVPTPGRIRELRRAAGLSQEQAAERFDYSLRVWQTKECSPDKASNLRQGEYELLLLLAGHHPAFLLTALETKSGIKT</sequence>